<keyword evidence="2" id="KW-1185">Reference proteome</keyword>
<gene>
    <name evidence="1" type="ORF">NSK_006172</name>
</gene>
<evidence type="ECO:0008006" key="3">
    <source>
        <dbReference type="Google" id="ProtNLM"/>
    </source>
</evidence>
<dbReference type="AlphaFoldDB" id="A0A4D9CV86"/>
<name>A0A4D9CV86_9STRA</name>
<protein>
    <recommendedName>
        <fullName evidence="3">CCHC-type domain-containing protein</fullName>
    </recommendedName>
</protein>
<dbReference type="Proteomes" id="UP000355283">
    <property type="component" value="Unassembled WGS sequence"/>
</dbReference>
<evidence type="ECO:0000313" key="2">
    <source>
        <dbReference type="Proteomes" id="UP000355283"/>
    </source>
</evidence>
<dbReference type="Pfam" id="PF14223">
    <property type="entry name" value="Retrotran_gag_2"/>
    <property type="match status" value="1"/>
</dbReference>
<evidence type="ECO:0000313" key="1">
    <source>
        <dbReference type="EMBL" id="TFJ82494.1"/>
    </source>
</evidence>
<organism evidence="1 2">
    <name type="scientific">Nannochloropsis salina CCMP1776</name>
    <dbReference type="NCBI Taxonomy" id="1027361"/>
    <lineage>
        <taxon>Eukaryota</taxon>
        <taxon>Sar</taxon>
        <taxon>Stramenopiles</taxon>
        <taxon>Ochrophyta</taxon>
        <taxon>Eustigmatophyceae</taxon>
        <taxon>Eustigmatales</taxon>
        <taxon>Monodopsidaceae</taxon>
        <taxon>Microchloropsis</taxon>
        <taxon>Microchloropsis salina</taxon>
    </lineage>
</organism>
<sequence>MGDNDDYRMAIFSGRLEDWDAWKRDIESFIGAKDPEMADIIVGLIEKPISLDELSSYKEKNAKGYFILKKYLRGAAANHIEKFRLDKDGAGAFRALRDKYELRGETQKALLISEFIHLNFSENGDPGETFEAAEELARKMKNRFDVDINESLLLTHLINKIPSVYGIVKVSLETQESMTYANLKSKMSNHFVTNVANKVKKDQCLAVSFNGYCNWCGKYGHKETECLVKKMVEVERDLLIMETNWAGMSGYLATPTMALAKAGALVTDGDMEAVEAVMDVAVAKDCTAEMVVVIVGAQITGEIHAPRIKRSILTHACWQPRKHMKVVWNHKHLL</sequence>
<dbReference type="EMBL" id="SDOX01000101">
    <property type="protein sequence ID" value="TFJ82494.1"/>
    <property type="molecule type" value="Genomic_DNA"/>
</dbReference>
<comment type="caution">
    <text evidence="1">The sequence shown here is derived from an EMBL/GenBank/DDBJ whole genome shotgun (WGS) entry which is preliminary data.</text>
</comment>
<dbReference type="OrthoDB" id="8195427at2759"/>
<reference evidence="1 2" key="1">
    <citation type="submission" date="2019-01" db="EMBL/GenBank/DDBJ databases">
        <title>Nuclear Genome Assembly of the Microalgal Biofuel strain Nannochloropsis salina CCMP1776.</title>
        <authorList>
            <person name="Hovde B."/>
        </authorList>
    </citation>
    <scope>NUCLEOTIDE SEQUENCE [LARGE SCALE GENOMIC DNA]</scope>
    <source>
        <strain evidence="1 2">CCMP1776</strain>
    </source>
</reference>
<accession>A0A4D9CV86</accession>
<proteinExistence type="predicted"/>